<dbReference type="InterPro" id="IPR044053">
    <property type="entry name" value="AsaB-like"/>
</dbReference>
<gene>
    <name evidence="2" type="ORF">L207DRAFT_639992</name>
</gene>
<dbReference type="NCBIfam" id="NF041278">
    <property type="entry name" value="CmcJ_NvfI_EfuI"/>
    <property type="match status" value="1"/>
</dbReference>
<accession>A0A2J6R2J9</accession>
<sequence>MGNMTSSAFSNLNLPPEYYQEQRQPNNQEPILLTMPPPTQNPNPNQKQKAILSYFSPQPYHSLEKPYEFTPEAYSHRASLTNHLIASNNLTFEPRVVEIQDIRGKEAEFELDVHGFCFLKSKTGVGDLKDEKEVQERYLSEIEGLLREVLERNGDGEGRKVRVVAFGWKVRSSEALVGDGKGEVDGGGSFGVPTRHPHVDQSPEGALRRLKHHLPGEVDELLKCRFRILNVWCPLQKVTAWPLALCDARSVNPADLVPKEQIGKEFTGESYLARFSERHRWVYLGGMERGEVVVTKIFDSRERKGGDGGGVDACLHCSFELESEEWKGVRESIEVRAMVFDELGDEEVEDGWVLV</sequence>
<organism evidence="2 3">
    <name type="scientific">Hyaloscypha variabilis (strain UAMH 11265 / GT02V1 / F)</name>
    <name type="common">Meliniomyces variabilis</name>
    <dbReference type="NCBI Taxonomy" id="1149755"/>
    <lineage>
        <taxon>Eukaryota</taxon>
        <taxon>Fungi</taxon>
        <taxon>Dikarya</taxon>
        <taxon>Ascomycota</taxon>
        <taxon>Pezizomycotina</taxon>
        <taxon>Leotiomycetes</taxon>
        <taxon>Helotiales</taxon>
        <taxon>Hyaloscyphaceae</taxon>
        <taxon>Hyaloscypha</taxon>
        <taxon>Hyaloscypha variabilis</taxon>
    </lineage>
</organism>
<evidence type="ECO:0000256" key="1">
    <source>
        <dbReference type="ARBA" id="ARBA00023604"/>
    </source>
</evidence>
<protein>
    <submittedName>
        <fullName evidence="2">Uncharacterized protein</fullName>
    </submittedName>
</protein>
<name>A0A2J6R2J9_HYAVF</name>
<reference evidence="2 3" key="1">
    <citation type="submission" date="2016-04" db="EMBL/GenBank/DDBJ databases">
        <title>A degradative enzymes factory behind the ericoid mycorrhizal symbiosis.</title>
        <authorList>
            <consortium name="DOE Joint Genome Institute"/>
            <person name="Martino E."/>
            <person name="Morin E."/>
            <person name="Grelet G."/>
            <person name="Kuo A."/>
            <person name="Kohler A."/>
            <person name="Daghino S."/>
            <person name="Barry K."/>
            <person name="Choi C."/>
            <person name="Cichocki N."/>
            <person name="Clum A."/>
            <person name="Copeland A."/>
            <person name="Hainaut M."/>
            <person name="Haridas S."/>
            <person name="Labutti K."/>
            <person name="Lindquist E."/>
            <person name="Lipzen A."/>
            <person name="Khouja H.-R."/>
            <person name="Murat C."/>
            <person name="Ohm R."/>
            <person name="Olson A."/>
            <person name="Spatafora J."/>
            <person name="Veneault-Fourrey C."/>
            <person name="Henrissat B."/>
            <person name="Grigoriev I."/>
            <person name="Martin F."/>
            <person name="Perotto S."/>
        </authorList>
    </citation>
    <scope>NUCLEOTIDE SEQUENCE [LARGE SCALE GENOMIC DNA]</scope>
    <source>
        <strain evidence="2 3">F</strain>
    </source>
</reference>
<dbReference type="Proteomes" id="UP000235786">
    <property type="component" value="Unassembled WGS sequence"/>
</dbReference>
<dbReference type="PANTHER" id="PTHR34598:SF3">
    <property type="entry name" value="OXIDOREDUCTASE AN1597"/>
    <property type="match status" value="1"/>
</dbReference>
<comment type="similarity">
    <text evidence="1">Belongs to the asaB hydroxylase/desaturase family.</text>
</comment>
<dbReference type="EMBL" id="KZ613958">
    <property type="protein sequence ID" value="PMD32738.1"/>
    <property type="molecule type" value="Genomic_DNA"/>
</dbReference>
<keyword evidence="3" id="KW-1185">Reference proteome</keyword>
<dbReference type="GO" id="GO:0016491">
    <property type="term" value="F:oxidoreductase activity"/>
    <property type="evidence" value="ECO:0007669"/>
    <property type="project" value="InterPro"/>
</dbReference>
<evidence type="ECO:0000313" key="3">
    <source>
        <dbReference type="Proteomes" id="UP000235786"/>
    </source>
</evidence>
<dbReference type="OrthoDB" id="412788at2759"/>
<dbReference type="PANTHER" id="PTHR34598">
    <property type="entry name" value="BLL6449 PROTEIN"/>
    <property type="match status" value="1"/>
</dbReference>
<proteinExistence type="inferred from homology"/>
<dbReference type="AlphaFoldDB" id="A0A2J6R2J9"/>
<evidence type="ECO:0000313" key="2">
    <source>
        <dbReference type="EMBL" id="PMD32738.1"/>
    </source>
</evidence>